<gene>
    <name evidence="9" type="primary">flhA_1</name>
    <name evidence="9" type="ORF">SV7mr_09350</name>
</gene>
<keyword evidence="10" id="KW-1185">Reference proteome</keyword>
<keyword evidence="6 8" id="KW-0472">Membrane</keyword>
<keyword evidence="9" id="KW-0969">Cilium</keyword>
<feature type="region of interest" description="Disordered" evidence="7">
    <location>
        <begin position="704"/>
        <end position="733"/>
    </location>
</feature>
<dbReference type="EMBL" id="CP036272">
    <property type="protein sequence ID" value="QDT58442.1"/>
    <property type="molecule type" value="Genomic_DNA"/>
</dbReference>
<dbReference type="Gene3D" id="3.40.50.12790">
    <property type="entry name" value="FHIPEP family, domain 4"/>
    <property type="match status" value="1"/>
</dbReference>
<dbReference type="OrthoDB" id="9759185at2"/>
<keyword evidence="5 8" id="KW-1133">Transmembrane helix</keyword>
<feature type="transmembrane region" description="Helical" evidence="8">
    <location>
        <begin position="270"/>
        <end position="293"/>
    </location>
</feature>
<dbReference type="RefSeq" id="WP_145269604.1">
    <property type="nucleotide sequence ID" value="NZ_CP036272.1"/>
</dbReference>
<keyword evidence="3" id="KW-1003">Cell membrane</keyword>
<dbReference type="InterPro" id="IPR001712">
    <property type="entry name" value="T3SS_FHIPEP"/>
</dbReference>
<evidence type="ECO:0000256" key="4">
    <source>
        <dbReference type="ARBA" id="ARBA00022692"/>
    </source>
</evidence>
<name>A0A517SQP1_9BACT</name>
<feature type="transmembrane region" description="Helical" evidence="8">
    <location>
        <begin position="112"/>
        <end position="130"/>
    </location>
</feature>
<evidence type="ECO:0000256" key="3">
    <source>
        <dbReference type="ARBA" id="ARBA00022475"/>
    </source>
</evidence>
<dbReference type="GO" id="GO:0044780">
    <property type="term" value="P:bacterial-type flagellum assembly"/>
    <property type="evidence" value="ECO:0007669"/>
    <property type="project" value="TreeGrafter"/>
</dbReference>
<accession>A0A517SQP1</accession>
<feature type="transmembrane region" description="Helical" evidence="8">
    <location>
        <begin position="9"/>
        <end position="28"/>
    </location>
</feature>
<feature type="transmembrane region" description="Helical" evidence="8">
    <location>
        <begin position="199"/>
        <end position="220"/>
    </location>
</feature>
<evidence type="ECO:0000256" key="5">
    <source>
        <dbReference type="ARBA" id="ARBA00022989"/>
    </source>
</evidence>
<dbReference type="Pfam" id="PF00771">
    <property type="entry name" value="FHIPEP"/>
    <property type="match status" value="1"/>
</dbReference>
<keyword evidence="9" id="KW-0966">Cell projection</keyword>
<dbReference type="GO" id="GO:0005886">
    <property type="term" value="C:plasma membrane"/>
    <property type="evidence" value="ECO:0007669"/>
    <property type="project" value="UniProtKB-SubCell"/>
</dbReference>
<feature type="transmembrane region" description="Helical" evidence="8">
    <location>
        <begin position="34"/>
        <end position="53"/>
    </location>
</feature>
<comment type="subcellular location">
    <subcellularLocation>
        <location evidence="1">Cell membrane</location>
        <topology evidence="1">Multi-pass membrane protein</topology>
    </subcellularLocation>
</comment>
<comment type="similarity">
    <text evidence="2">Belongs to the FHIPEP (flagella/HR/invasion proteins export pore) family.</text>
</comment>
<sequence>MAWLERTRPWLLPVGLLLCLAVILMPLPPVAMDMLLAGNLALAVIIFVTALRISTPLEFSVFPTILLATTLSRLVLNIATTRLILTNAVTDGPSAAGDVIRVFGQFVAGNQIEVGLVIFAILIVVQFVVITKGATRISEVAARFALDGMPGRQSAIEADLNGGKIDAQEAAEKRENLIAEADFYAAMDGAGKFVRGDAIAGLIITAINLIGGLYLGVVVFGMPFADATSTLTKLTIGDGLVSQIPSLLISLAAGILVTRGTRRSNLSDNVVTQLLGNYQSLVLTGIFLLALTLTGLPRMPLILLSAVCLTIAWNLYRQQQQQAEQEQQLAQQQSIKEAQAGTQKRVEDFLSVDPFEVAIGLGLLPLADPSRGGDLMQRIASLRNQMAAEVGIVLPKVRVRDDATLGSQEYELRLFGDFVARGTLHVDKLYAFAEQPTTGTLPGEPATLPTIGTSAVWIDPEQREQALIYGYKTQTAAGFLATHLEATAKTHADELLSHDATQHLIEELRQVAPALIDNLIPNRIAIADIQRVLQGLLREGIPIRQLGIILEAMGAAAEKSSDTGIHIEAIRGRLARTISAPLKDSAGKLHAVVPSDSILMQWQNSVNEFHASNVSQSQHTDLPSLRKQFLPVWNKVPDVTCNAIRQGVKELIRNGYPPVVVVPPQLRRYAKVAMEAAEINVPFLATTEIDHNTTLAPTVVSPLPATSHRDASLTASTFTTTTGTTPATKTNAA</sequence>
<dbReference type="PANTHER" id="PTHR30161:SF1">
    <property type="entry name" value="FLAGELLAR BIOSYNTHESIS PROTEIN FLHA-RELATED"/>
    <property type="match status" value="1"/>
</dbReference>
<dbReference type="Gene3D" id="1.10.8.540">
    <property type="entry name" value="FHIPEP family, domain 3"/>
    <property type="match status" value="1"/>
</dbReference>
<reference evidence="9 10" key="1">
    <citation type="submission" date="2019-02" db="EMBL/GenBank/DDBJ databases">
        <title>Deep-cultivation of Planctomycetes and their phenomic and genomic characterization uncovers novel biology.</title>
        <authorList>
            <person name="Wiegand S."/>
            <person name="Jogler M."/>
            <person name="Boedeker C."/>
            <person name="Pinto D."/>
            <person name="Vollmers J."/>
            <person name="Rivas-Marin E."/>
            <person name="Kohn T."/>
            <person name="Peeters S.H."/>
            <person name="Heuer A."/>
            <person name="Rast P."/>
            <person name="Oberbeckmann S."/>
            <person name="Bunk B."/>
            <person name="Jeske O."/>
            <person name="Meyerdierks A."/>
            <person name="Storesund J.E."/>
            <person name="Kallscheuer N."/>
            <person name="Luecker S."/>
            <person name="Lage O.M."/>
            <person name="Pohl T."/>
            <person name="Merkel B.J."/>
            <person name="Hornburger P."/>
            <person name="Mueller R.-W."/>
            <person name="Bruemmer F."/>
            <person name="Labrenz M."/>
            <person name="Spormann A.M."/>
            <person name="Op den Camp H."/>
            <person name="Overmann J."/>
            <person name="Amann R."/>
            <person name="Jetten M.S.M."/>
            <person name="Mascher T."/>
            <person name="Medema M.H."/>
            <person name="Devos D.P."/>
            <person name="Kaster A.-K."/>
            <person name="Ovreas L."/>
            <person name="Rohde M."/>
            <person name="Galperin M.Y."/>
            <person name="Jogler C."/>
        </authorList>
    </citation>
    <scope>NUCLEOTIDE SEQUENCE [LARGE SCALE GENOMIC DNA]</scope>
    <source>
        <strain evidence="9 10">SV_7m_r</strain>
    </source>
</reference>
<feature type="transmembrane region" description="Helical" evidence="8">
    <location>
        <begin position="240"/>
        <end position="258"/>
    </location>
</feature>
<dbReference type="InterPro" id="IPR042194">
    <property type="entry name" value="FHIPEP_1"/>
</dbReference>
<dbReference type="PRINTS" id="PR00949">
    <property type="entry name" value="TYPE3IMAPROT"/>
</dbReference>
<evidence type="ECO:0000256" key="7">
    <source>
        <dbReference type="SAM" id="MobiDB-lite"/>
    </source>
</evidence>
<evidence type="ECO:0000256" key="2">
    <source>
        <dbReference type="ARBA" id="ARBA00008835"/>
    </source>
</evidence>
<dbReference type="Proteomes" id="UP000315003">
    <property type="component" value="Chromosome"/>
</dbReference>
<dbReference type="GO" id="GO:0009306">
    <property type="term" value="P:protein secretion"/>
    <property type="evidence" value="ECO:0007669"/>
    <property type="project" value="InterPro"/>
</dbReference>
<dbReference type="PIRSF" id="PIRSF005419">
    <property type="entry name" value="FlhA"/>
    <property type="match status" value="1"/>
</dbReference>
<keyword evidence="9" id="KW-0282">Flagellum</keyword>
<keyword evidence="4 8" id="KW-0812">Transmembrane</keyword>
<dbReference type="Gene3D" id="3.40.30.60">
    <property type="entry name" value="FHIPEP family, domain 1"/>
    <property type="match status" value="1"/>
</dbReference>
<dbReference type="InterPro" id="IPR042196">
    <property type="entry name" value="FHIPEP_4"/>
</dbReference>
<proteinExistence type="inferred from homology"/>
<protein>
    <submittedName>
        <fullName evidence="9">Flagellar biosynthesis protein FlhA</fullName>
    </submittedName>
</protein>
<organism evidence="9 10">
    <name type="scientific">Stieleria bergensis</name>
    <dbReference type="NCBI Taxonomy" id="2528025"/>
    <lineage>
        <taxon>Bacteria</taxon>
        <taxon>Pseudomonadati</taxon>
        <taxon>Planctomycetota</taxon>
        <taxon>Planctomycetia</taxon>
        <taxon>Pirellulales</taxon>
        <taxon>Pirellulaceae</taxon>
        <taxon>Stieleria</taxon>
    </lineage>
</organism>
<feature type="compositionally biased region" description="Low complexity" evidence="7">
    <location>
        <begin position="714"/>
        <end position="733"/>
    </location>
</feature>
<dbReference type="PANTHER" id="PTHR30161">
    <property type="entry name" value="FLAGELLAR EXPORT PROTEIN, MEMBRANE FLHA SUBUNIT-RELATED"/>
    <property type="match status" value="1"/>
</dbReference>
<evidence type="ECO:0000256" key="8">
    <source>
        <dbReference type="SAM" id="Phobius"/>
    </source>
</evidence>
<evidence type="ECO:0000313" key="10">
    <source>
        <dbReference type="Proteomes" id="UP000315003"/>
    </source>
</evidence>
<evidence type="ECO:0000313" key="9">
    <source>
        <dbReference type="EMBL" id="QDT58442.1"/>
    </source>
</evidence>
<evidence type="ECO:0000256" key="1">
    <source>
        <dbReference type="ARBA" id="ARBA00004651"/>
    </source>
</evidence>
<dbReference type="InterPro" id="IPR042193">
    <property type="entry name" value="FHIPEP_3"/>
</dbReference>
<dbReference type="AlphaFoldDB" id="A0A517SQP1"/>
<evidence type="ECO:0000256" key="6">
    <source>
        <dbReference type="ARBA" id="ARBA00023136"/>
    </source>
</evidence>